<organism evidence="1 2">
    <name type="scientific">Dentiscutata heterogama</name>
    <dbReference type="NCBI Taxonomy" id="1316150"/>
    <lineage>
        <taxon>Eukaryota</taxon>
        <taxon>Fungi</taxon>
        <taxon>Fungi incertae sedis</taxon>
        <taxon>Mucoromycota</taxon>
        <taxon>Glomeromycotina</taxon>
        <taxon>Glomeromycetes</taxon>
        <taxon>Diversisporales</taxon>
        <taxon>Gigasporaceae</taxon>
        <taxon>Dentiscutata</taxon>
    </lineage>
</organism>
<name>A0ACA9M7C6_9GLOM</name>
<dbReference type="EMBL" id="CAJVPU010007583">
    <property type="protein sequence ID" value="CAG8574412.1"/>
    <property type="molecule type" value="Genomic_DNA"/>
</dbReference>
<protein>
    <submittedName>
        <fullName evidence="1">2116_t:CDS:1</fullName>
    </submittedName>
</protein>
<gene>
    <name evidence="1" type="ORF">DHETER_LOCUS6204</name>
</gene>
<keyword evidence="2" id="KW-1185">Reference proteome</keyword>
<proteinExistence type="predicted"/>
<evidence type="ECO:0000313" key="1">
    <source>
        <dbReference type="EMBL" id="CAG8574412.1"/>
    </source>
</evidence>
<sequence length="171" mass="20060">MDLSEFQCTICRELKPNPRETQCCPKYYCQECIRNIGNICPICKESTSFKECPQVARLINVKLGEDFEDEFYFTSLWNTVYNYFFQRNEPNITNNNLPNDNLPDDDSNAGVFKIKVMNLQDIKIDIYVEGSDTVETLKLKIHQEDGTVFIFYDEENEIMHFNNTLLSRHSP</sequence>
<evidence type="ECO:0000313" key="2">
    <source>
        <dbReference type="Proteomes" id="UP000789702"/>
    </source>
</evidence>
<reference evidence="1" key="1">
    <citation type="submission" date="2021-06" db="EMBL/GenBank/DDBJ databases">
        <authorList>
            <person name="Kallberg Y."/>
            <person name="Tangrot J."/>
            <person name="Rosling A."/>
        </authorList>
    </citation>
    <scope>NUCLEOTIDE SEQUENCE</scope>
    <source>
        <strain evidence="1">IL203A</strain>
    </source>
</reference>
<dbReference type="Proteomes" id="UP000789702">
    <property type="component" value="Unassembled WGS sequence"/>
</dbReference>
<accession>A0ACA9M7C6</accession>
<comment type="caution">
    <text evidence="1">The sequence shown here is derived from an EMBL/GenBank/DDBJ whole genome shotgun (WGS) entry which is preliminary data.</text>
</comment>